<dbReference type="Pfam" id="PF00027">
    <property type="entry name" value="cNMP_binding"/>
    <property type="match status" value="1"/>
</dbReference>
<dbReference type="GO" id="GO:0017071">
    <property type="term" value="C:intracellular cyclic nucleotide activated cation channel complex"/>
    <property type="evidence" value="ECO:0007669"/>
    <property type="project" value="TreeGrafter"/>
</dbReference>
<evidence type="ECO:0000256" key="2">
    <source>
        <dbReference type="ARBA" id="ARBA00022448"/>
    </source>
</evidence>
<evidence type="ECO:0000313" key="14">
    <source>
        <dbReference type="Proteomes" id="UP000472261"/>
    </source>
</evidence>
<keyword evidence="2" id="KW-0813">Transport</keyword>
<dbReference type="Gene3D" id="1.20.5.300">
    <property type="match status" value="1"/>
</dbReference>
<dbReference type="CDD" id="cd00038">
    <property type="entry name" value="CAP_ED"/>
    <property type="match status" value="1"/>
</dbReference>
<dbReference type="PROSITE" id="PS00888">
    <property type="entry name" value="CNMP_BINDING_1"/>
    <property type="match status" value="1"/>
</dbReference>
<dbReference type="PROSITE" id="PS50042">
    <property type="entry name" value="CNMP_BINDING_3"/>
    <property type="match status" value="1"/>
</dbReference>
<dbReference type="PANTHER" id="PTHR45638">
    <property type="entry name" value="CYCLIC NUCLEOTIDE-GATED CATION CHANNEL SUBUNIT A"/>
    <property type="match status" value="1"/>
</dbReference>
<feature type="coiled-coil region" evidence="9">
    <location>
        <begin position="417"/>
        <end position="451"/>
    </location>
</feature>
<feature type="compositionally biased region" description="Gly residues" evidence="10">
    <location>
        <begin position="579"/>
        <end position="588"/>
    </location>
</feature>
<evidence type="ECO:0000256" key="3">
    <source>
        <dbReference type="ARBA" id="ARBA00022692"/>
    </source>
</evidence>
<protein>
    <submittedName>
        <fullName evidence="13">Cyclic nucleotide gated channel subunit alpha 4</fullName>
    </submittedName>
</protein>
<feature type="transmembrane region" description="Helical" evidence="11">
    <location>
        <begin position="178"/>
        <end position="199"/>
    </location>
</feature>
<keyword evidence="8" id="KW-0407">Ion channel</keyword>
<sequence>MIPSLPSPLPATVPRIPLSIPRQVLPAGFLEEGILVLDRERIRHRYLRSSSFLWDVASVLPIELLCLRLRSALRSNRCLRAPRLLEAFERRETRTAHPHAFRIAKLMLYVFVAIHWNACLYFALSLHLGLGSDTWVHPNGSQPGFARPLRQYLHSFYISTLILTTVGDTPEPCREEEFLFMTAGFLLAVLGFATIMGSMSSVIANMSAADASFYPEHGPVRRFLRAHGVAGRLVRRVAAWHEHLRAQRKLAEEHVVLRHLPERLRAEVAASVHLPALSKVRLFQSCERGVLEALVLRLRPQVFGPGEFICRRGDVGREMYFIREGKLEVLGADGVTQLAVLGEGLYFGEISLINIPGNRSGNRRTADIRSIGYADLFCLAKEDLAEVLTEFPSARALLEAKGREILLRMDKLDVHAEAAAAAAREEAEQQVRVLEAALEALQTRTARLLAQLESSALKLALRIGRLESRAQQCGKWGQGKSRKRSPSRLQHAAGGGEPEGQPTRAQNPTKAQGPTSVQSPRGAQGPTTARGPTGIAGPTGTHRPTRARGFTGVGGPIGTQGPTGAWTPFGARGPIGIRGPTGVGGPTGVRGRIGTRGPTGTWAPSGARGPIGTRGPTGVGGPTRGQSPTGARGTQPRGRWH</sequence>
<evidence type="ECO:0000256" key="5">
    <source>
        <dbReference type="ARBA" id="ARBA00023065"/>
    </source>
</evidence>
<dbReference type="OMA" id="HSYLVAW"/>
<name>A0A669Q8H6_PHACC</name>
<dbReference type="InterPro" id="IPR018490">
    <property type="entry name" value="cNMP-bd_dom_sf"/>
</dbReference>
<evidence type="ECO:0000256" key="9">
    <source>
        <dbReference type="SAM" id="Coils"/>
    </source>
</evidence>
<evidence type="ECO:0000256" key="1">
    <source>
        <dbReference type="ARBA" id="ARBA00004141"/>
    </source>
</evidence>
<keyword evidence="4 11" id="KW-1133">Transmembrane helix</keyword>
<keyword evidence="3 11" id="KW-0812">Transmembrane</keyword>
<dbReference type="InterPro" id="IPR000595">
    <property type="entry name" value="cNMP-bd_dom"/>
</dbReference>
<dbReference type="Proteomes" id="UP000472261">
    <property type="component" value="Unplaced"/>
</dbReference>
<accession>A0A669Q8H6</accession>
<dbReference type="Gene3D" id="2.60.120.10">
    <property type="entry name" value="Jelly Rolls"/>
    <property type="match status" value="1"/>
</dbReference>
<dbReference type="AlphaFoldDB" id="A0A669Q8H6"/>
<evidence type="ECO:0000256" key="11">
    <source>
        <dbReference type="SAM" id="Phobius"/>
    </source>
</evidence>
<keyword evidence="6 11" id="KW-0472">Membrane</keyword>
<reference evidence="13" key="1">
    <citation type="submission" date="2025-08" db="UniProtKB">
        <authorList>
            <consortium name="Ensembl"/>
        </authorList>
    </citation>
    <scope>IDENTIFICATION</scope>
</reference>
<dbReference type="GO" id="GO:0005222">
    <property type="term" value="F:intracellularly cAMP-activated cation channel activity"/>
    <property type="evidence" value="ECO:0007669"/>
    <property type="project" value="TreeGrafter"/>
</dbReference>
<evidence type="ECO:0000259" key="12">
    <source>
        <dbReference type="PROSITE" id="PS50042"/>
    </source>
</evidence>
<dbReference type="InterPro" id="IPR014710">
    <property type="entry name" value="RmlC-like_jellyroll"/>
</dbReference>
<dbReference type="InterPro" id="IPR032406">
    <property type="entry name" value="CLZ_dom"/>
</dbReference>
<feature type="region of interest" description="Disordered" evidence="10">
    <location>
        <begin position="578"/>
        <end position="641"/>
    </location>
</feature>
<keyword evidence="7" id="KW-1071">Ligand-gated ion channel</keyword>
<dbReference type="PROSITE" id="PS00889">
    <property type="entry name" value="CNMP_BINDING_2"/>
    <property type="match status" value="1"/>
</dbReference>
<dbReference type="InterPro" id="IPR050866">
    <property type="entry name" value="CNG_cation_channel"/>
</dbReference>
<comment type="subcellular location">
    <subcellularLocation>
        <location evidence="1">Membrane</location>
        <topology evidence="1">Multi-pass membrane protein</topology>
    </subcellularLocation>
</comment>
<dbReference type="Gene3D" id="1.10.287.70">
    <property type="match status" value="1"/>
</dbReference>
<proteinExistence type="predicted"/>
<dbReference type="InterPro" id="IPR005821">
    <property type="entry name" value="Ion_trans_dom"/>
</dbReference>
<evidence type="ECO:0000256" key="7">
    <source>
        <dbReference type="ARBA" id="ARBA00023286"/>
    </source>
</evidence>
<dbReference type="GO" id="GO:0030553">
    <property type="term" value="F:cGMP binding"/>
    <property type="evidence" value="ECO:0007669"/>
    <property type="project" value="TreeGrafter"/>
</dbReference>
<dbReference type="Pfam" id="PF16526">
    <property type="entry name" value="CLZ"/>
    <property type="match status" value="1"/>
</dbReference>
<dbReference type="FunFam" id="2.60.120.10:FF:000002">
    <property type="entry name" value="Cyclic nucleotide gated channel alpha 1a"/>
    <property type="match status" value="1"/>
</dbReference>
<feature type="region of interest" description="Disordered" evidence="10">
    <location>
        <begin position="471"/>
        <end position="559"/>
    </location>
</feature>
<feature type="compositionally biased region" description="Polar residues" evidence="10">
    <location>
        <begin position="503"/>
        <end position="527"/>
    </location>
</feature>
<evidence type="ECO:0000256" key="10">
    <source>
        <dbReference type="SAM" id="MobiDB-lite"/>
    </source>
</evidence>
<dbReference type="Pfam" id="PF00520">
    <property type="entry name" value="Ion_trans"/>
    <property type="match status" value="1"/>
</dbReference>
<evidence type="ECO:0000256" key="8">
    <source>
        <dbReference type="ARBA" id="ARBA00023303"/>
    </source>
</evidence>
<dbReference type="SUPFAM" id="SSF51206">
    <property type="entry name" value="cAMP-binding domain-like"/>
    <property type="match status" value="1"/>
</dbReference>
<dbReference type="SMART" id="SM00100">
    <property type="entry name" value="cNMP"/>
    <property type="match status" value="1"/>
</dbReference>
<dbReference type="GO" id="GO:0005886">
    <property type="term" value="C:plasma membrane"/>
    <property type="evidence" value="ECO:0007669"/>
    <property type="project" value="TreeGrafter"/>
</dbReference>
<dbReference type="SUPFAM" id="SSF81324">
    <property type="entry name" value="Voltage-gated potassium channels"/>
    <property type="match status" value="1"/>
</dbReference>
<evidence type="ECO:0000256" key="4">
    <source>
        <dbReference type="ARBA" id="ARBA00022989"/>
    </source>
</evidence>
<evidence type="ECO:0000313" key="13">
    <source>
        <dbReference type="Ensembl" id="ENSPCLP00000016934.1"/>
    </source>
</evidence>
<dbReference type="GO" id="GO:0044877">
    <property type="term" value="F:protein-containing complex binding"/>
    <property type="evidence" value="ECO:0007669"/>
    <property type="project" value="TreeGrafter"/>
</dbReference>
<dbReference type="Ensembl" id="ENSPCLT00000022585.1">
    <property type="protein sequence ID" value="ENSPCLP00000016934.1"/>
    <property type="gene ID" value="ENSPCLG00000014045.1"/>
</dbReference>
<keyword evidence="5" id="KW-0406">Ion transport</keyword>
<keyword evidence="9" id="KW-0175">Coiled coil</keyword>
<feature type="domain" description="Cyclic nucleotide-binding" evidence="12">
    <location>
        <begin position="282"/>
        <end position="388"/>
    </location>
</feature>
<dbReference type="InterPro" id="IPR018488">
    <property type="entry name" value="cNMP-bd_CS"/>
</dbReference>
<dbReference type="GO" id="GO:0005223">
    <property type="term" value="F:intracellularly cGMP-activated cation channel activity"/>
    <property type="evidence" value="ECO:0007669"/>
    <property type="project" value="TreeGrafter"/>
</dbReference>
<feature type="compositionally biased region" description="Low complexity" evidence="10">
    <location>
        <begin position="589"/>
        <end position="614"/>
    </location>
</feature>
<dbReference type="PANTHER" id="PTHR45638:SF2">
    <property type="entry name" value="CYCLIC NUCLEOTIDE-GATED CATION CHANNEL ALPHA-4"/>
    <property type="match status" value="1"/>
</dbReference>
<feature type="transmembrane region" description="Helical" evidence="11">
    <location>
        <begin position="106"/>
        <end position="129"/>
    </location>
</feature>
<keyword evidence="14" id="KW-1185">Reference proteome</keyword>
<evidence type="ECO:0000256" key="6">
    <source>
        <dbReference type="ARBA" id="ARBA00023136"/>
    </source>
</evidence>
<reference evidence="13" key="2">
    <citation type="submission" date="2025-09" db="UniProtKB">
        <authorList>
            <consortium name="Ensembl"/>
        </authorList>
    </citation>
    <scope>IDENTIFICATION</scope>
</reference>
<organism evidence="13 14">
    <name type="scientific">Phasianus colchicus</name>
    <name type="common">Common pheasant</name>
    <dbReference type="NCBI Taxonomy" id="9054"/>
    <lineage>
        <taxon>Eukaryota</taxon>
        <taxon>Metazoa</taxon>
        <taxon>Chordata</taxon>
        <taxon>Craniata</taxon>
        <taxon>Vertebrata</taxon>
        <taxon>Euteleostomi</taxon>
        <taxon>Archelosauria</taxon>
        <taxon>Archosauria</taxon>
        <taxon>Dinosauria</taxon>
        <taxon>Saurischia</taxon>
        <taxon>Theropoda</taxon>
        <taxon>Coelurosauria</taxon>
        <taxon>Aves</taxon>
        <taxon>Neognathae</taxon>
        <taxon>Galloanserae</taxon>
        <taxon>Galliformes</taxon>
        <taxon>Phasianidae</taxon>
        <taxon>Phasianinae</taxon>
        <taxon>Phasianus</taxon>
    </lineage>
</organism>
<dbReference type="Gene3D" id="1.10.287.630">
    <property type="entry name" value="Helix hairpin bin"/>
    <property type="match status" value="1"/>
</dbReference>